<dbReference type="Proteomes" id="UP000005824">
    <property type="component" value="Unassembled WGS sequence"/>
</dbReference>
<keyword evidence="4" id="KW-1185">Reference proteome</keyword>
<dbReference type="CDD" id="cd03801">
    <property type="entry name" value="GT4_PimA-like"/>
    <property type="match status" value="1"/>
</dbReference>
<gene>
    <name evidence="3" type="ORF">CfE428DRAFT_5913</name>
</gene>
<reference evidence="3 4" key="1">
    <citation type="journal article" date="2011" name="J. Bacteriol.">
        <title>Genome sequence of Chthoniobacter flavus Ellin428, an aerobic heterotrophic soil bacterium.</title>
        <authorList>
            <person name="Kant R."/>
            <person name="van Passel M.W."/>
            <person name="Palva A."/>
            <person name="Lucas S."/>
            <person name="Lapidus A."/>
            <person name="Glavina Del Rio T."/>
            <person name="Dalin E."/>
            <person name="Tice H."/>
            <person name="Bruce D."/>
            <person name="Goodwin L."/>
            <person name="Pitluck S."/>
            <person name="Larimer F.W."/>
            <person name="Land M.L."/>
            <person name="Hauser L."/>
            <person name="Sangwan P."/>
            <person name="de Vos W.M."/>
            <person name="Janssen P.H."/>
            <person name="Smidt H."/>
        </authorList>
    </citation>
    <scope>NUCLEOTIDE SEQUENCE [LARGE SCALE GENOMIC DNA]</scope>
    <source>
        <strain evidence="3 4">Ellin428</strain>
    </source>
</reference>
<comment type="caution">
    <text evidence="3">The sequence shown here is derived from an EMBL/GenBank/DDBJ whole genome shotgun (WGS) entry which is preliminary data.</text>
</comment>
<dbReference type="eggNOG" id="COG0438">
    <property type="taxonomic scope" value="Bacteria"/>
</dbReference>
<dbReference type="GO" id="GO:0016757">
    <property type="term" value="F:glycosyltransferase activity"/>
    <property type="evidence" value="ECO:0007669"/>
    <property type="project" value="InterPro"/>
</dbReference>
<dbReference type="STRING" id="497964.CfE428DRAFT_5913"/>
<dbReference type="Pfam" id="PF13439">
    <property type="entry name" value="Glyco_transf_4"/>
    <property type="match status" value="1"/>
</dbReference>
<dbReference type="SUPFAM" id="SSF53756">
    <property type="entry name" value="UDP-Glycosyltransferase/glycogen phosphorylase"/>
    <property type="match status" value="1"/>
</dbReference>
<dbReference type="PANTHER" id="PTHR45947">
    <property type="entry name" value="SULFOQUINOVOSYL TRANSFERASE SQD2"/>
    <property type="match status" value="1"/>
</dbReference>
<dbReference type="InterPro" id="IPR001296">
    <property type="entry name" value="Glyco_trans_1"/>
</dbReference>
<dbReference type="EMBL" id="ABVL01000030">
    <property type="protein sequence ID" value="EDY16633.1"/>
    <property type="molecule type" value="Genomic_DNA"/>
</dbReference>
<protein>
    <submittedName>
        <fullName evidence="3">Glycosyl transferase group 1</fullName>
    </submittedName>
</protein>
<dbReference type="InterPro" id="IPR028098">
    <property type="entry name" value="Glyco_trans_4-like_N"/>
</dbReference>
<sequence>MRILVLCYEYPPLGGGGGRVAQSIARQMEARGHDVRVQTAALGWRPDRDEDHDVKVFRTPSGRRKADTCSVPEMGLYCLTSFLPTLFHIRDWKPDVIHAHFAVPTGVLALAAHRLTGVPYVLTAHLGDVPGGVPEQTDRMFKLIGPAARQIWQHAAEATAVSTFVQELAEKAYHRPVTRILNGIDLNHRPEQPSAVRPTRHLVFVGRFNPQKNLPFLIGALARLPKDDWRATIVGDGPERAVVEALVEKHRLRERIALPGWQSTSQVSDILEDADILCMPSTSEGMPVAAIEALRAGLAIVASDIPGVRDVVEHEVNGYRLPLDDTYAQKLGGLLESDETLQKMKQASWEKAREFDITAIADQYENVLRKAAAIPDR</sequence>
<keyword evidence="3" id="KW-0808">Transferase</keyword>
<name>B4DAH2_9BACT</name>
<proteinExistence type="predicted"/>
<evidence type="ECO:0000313" key="3">
    <source>
        <dbReference type="EMBL" id="EDY16633.1"/>
    </source>
</evidence>
<feature type="domain" description="Glycosyltransferase subfamily 4-like N-terminal" evidence="2">
    <location>
        <begin position="15"/>
        <end position="187"/>
    </location>
</feature>
<evidence type="ECO:0000259" key="1">
    <source>
        <dbReference type="Pfam" id="PF00534"/>
    </source>
</evidence>
<dbReference type="AlphaFoldDB" id="B4DAH2"/>
<dbReference type="Pfam" id="PF00534">
    <property type="entry name" value="Glycos_transf_1"/>
    <property type="match status" value="1"/>
</dbReference>
<dbReference type="PANTHER" id="PTHR45947:SF3">
    <property type="entry name" value="SULFOQUINOVOSYL TRANSFERASE SQD2"/>
    <property type="match status" value="1"/>
</dbReference>
<evidence type="ECO:0000259" key="2">
    <source>
        <dbReference type="Pfam" id="PF13439"/>
    </source>
</evidence>
<organism evidence="3 4">
    <name type="scientific">Chthoniobacter flavus Ellin428</name>
    <dbReference type="NCBI Taxonomy" id="497964"/>
    <lineage>
        <taxon>Bacteria</taxon>
        <taxon>Pseudomonadati</taxon>
        <taxon>Verrucomicrobiota</taxon>
        <taxon>Spartobacteria</taxon>
        <taxon>Chthoniobacterales</taxon>
        <taxon>Chthoniobacteraceae</taxon>
        <taxon>Chthoniobacter</taxon>
    </lineage>
</organism>
<evidence type="ECO:0000313" key="4">
    <source>
        <dbReference type="Proteomes" id="UP000005824"/>
    </source>
</evidence>
<accession>B4DAH2</accession>
<dbReference type="RefSeq" id="WP_006983233.1">
    <property type="nucleotide sequence ID" value="NZ_ABVL01000030.1"/>
</dbReference>
<feature type="domain" description="Glycosyl transferase family 1" evidence="1">
    <location>
        <begin position="200"/>
        <end position="348"/>
    </location>
</feature>
<dbReference type="InterPro" id="IPR050194">
    <property type="entry name" value="Glycosyltransferase_grp1"/>
</dbReference>
<dbReference type="InParanoid" id="B4DAH2"/>
<dbReference type="Gene3D" id="3.40.50.2000">
    <property type="entry name" value="Glycogen Phosphorylase B"/>
    <property type="match status" value="2"/>
</dbReference>